<dbReference type="InterPro" id="IPR049942">
    <property type="entry name" value="DML1/Misato"/>
</dbReference>
<feature type="region of interest" description="Disordered" evidence="8">
    <location>
        <begin position="502"/>
        <end position="522"/>
    </location>
</feature>
<evidence type="ECO:0000256" key="3">
    <source>
        <dbReference type="ARBA" id="ARBA00008507"/>
    </source>
</evidence>
<feature type="domain" description="DML1/Misato tubulin" evidence="10">
    <location>
        <begin position="148"/>
        <end position="326"/>
    </location>
</feature>
<accession>A0A6F9DM87</accession>
<evidence type="ECO:0000256" key="2">
    <source>
        <dbReference type="ARBA" id="ARBA00004496"/>
    </source>
</evidence>
<evidence type="ECO:0000256" key="7">
    <source>
        <dbReference type="ARBA" id="ARBA00045225"/>
    </source>
</evidence>
<gene>
    <name evidence="11" type="primary">Msto1</name>
</gene>
<dbReference type="GO" id="GO:0005739">
    <property type="term" value="C:mitochondrion"/>
    <property type="evidence" value="ECO:0007669"/>
    <property type="project" value="UniProtKB-SubCell"/>
</dbReference>
<comment type="similarity">
    <text evidence="3">Belongs to the misato family.</text>
</comment>
<protein>
    <recommendedName>
        <fullName evidence="4">Protein misato homolog 1</fullName>
    </recommendedName>
</protein>
<comment type="function">
    <text evidence="7">Involved in the regulation of mitochondrial distribution and morphology. Required for mitochondrial fusion and mitochondrial network formation.</text>
</comment>
<evidence type="ECO:0000256" key="1">
    <source>
        <dbReference type="ARBA" id="ARBA00004173"/>
    </source>
</evidence>
<dbReference type="EMBL" id="LR788173">
    <property type="protein sequence ID" value="CAB3264035.1"/>
    <property type="molecule type" value="mRNA"/>
</dbReference>
<evidence type="ECO:0000313" key="11">
    <source>
        <dbReference type="EMBL" id="CAB3264035.1"/>
    </source>
</evidence>
<dbReference type="GO" id="GO:0007005">
    <property type="term" value="P:mitochondrion organization"/>
    <property type="evidence" value="ECO:0007669"/>
    <property type="project" value="InterPro"/>
</dbReference>
<name>A0A6F9DM87_9ASCI</name>
<evidence type="ECO:0000259" key="10">
    <source>
        <dbReference type="Pfam" id="PF14881"/>
    </source>
</evidence>
<keyword evidence="6" id="KW-0496">Mitochondrion</keyword>
<dbReference type="Pfam" id="PF10644">
    <property type="entry name" value="Misat_Tub_SegII"/>
    <property type="match status" value="1"/>
</dbReference>
<dbReference type="AlphaFoldDB" id="A0A6F9DM87"/>
<dbReference type="InterPro" id="IPR029209">
    <property type="entry name" value="DML1/Misato_tubulin"/>
</dbReference>
<dbReference type="InterPro" id="IPR036525">
    <property type="entry name" value="Tubulin/FtsZ_GTPase_sf"/>
</dbReference>
<evidence type="ECO:0000256" key="6">
    <source>
        <dbReference type="ARBA" id="ARBA00023128"/>
    </source>
</evidence>
<evidence type="ECO:0000256" key="5">
    <source>
        <dbReference type="ARBA" id="ARBA00022490"/>
    </source>
</evidence>
<feature type="domain" description="Misato Segment II tubulin-like" evidence="9">
    <location>
        <begin position="4"/>
        <end position="118"/>
    </location>
</feature>
<dbReference type="SUPFAM" id="SSF52490">
    <property type="entry name" value="Tubulin nucleotide-binding domain-like"/>
    <property type="match status" value="1"/>
</dbReference>
<keyword evidence="5" id="KW-0963">Cytoplasm</keyword>
<dbReference type="PANTHER" id="PTHR13391">
    <property type="entry name" value="MITOCHONDRIAL DISTRIBUTION REGULATOR MISATO"/>
    <property type="match status" value="1"/>
</dbReference>
<dbReference type="Pfam" id="PF14881">
    <property type="entry name" value="Tubulin_3"/>
    <property type="match status" value="1"/>
</dbReference>
<organism evidence="11">
    <name type="scientific">Phallusia mammillata</name>
    <dbReference type="NCBI Taxonomy" id="59560"/>
    <lineage>
        <taxon>Eukaryota</taxon>
        <taxon>Metazoa</taxon>
        <taxon>Chordata</taxon>
        <taxon>Tunicata</taxon>
        <taxon>Ascidiacea</taxon>
        <taxon>Phlebobranchia</taxon>
        <taxon>Ascidiidae</taxon>
        <taxon>Phallusia</taxon>
    </lineage>
</organism>
<reference evidence="11" key="1">
    <citation type="submission" date="2020-04" db="EMBL/GenBank/DDBJ databases">
        <authorList>
            <person name="Neveu A P."/>
        </authorList>
    </citation>
    <scope>NUCLEOTIDE SEQUENCE</scope>
    <source>
        <tissue evidence="11">Whole embryo</tissue>
    </source>
</reference>
<sequence>MPNEIITLQLGRYANYVGTHWWNIQESAFAYQDGDELSESDPDAMFREGETLRGETTFTPRLVLVDTKDSLATLPSQGSLYNEESYGEEDAHYLWDNGVDVHQSKALPKNQFLQDLQKEELQAPTNGFQNGHSSNCSSDPKSYAFEKVVSTWSDYKRIHYHPRTTILIDSNPVDKSKLESFHFGYEEAKTGTVLNEIEESVRFFAEECDALQGFHILCNMDDAFGGMACSVSEYINDEFGRNICACFPVLHPPSPLANVSKLRNRSLSNLLTLEGLLETSGFVVPLSVCQELFKSKAKSFPHLIYNAQLEYHTSAVLAASLECMTRAYRSRSRRSSVSDIVVNMVSGSRKLLELSSSLPLPYDHISHECFADFLCDYSDSMFYHSLTPYTSAASPVVKTFSQNVSLMGLTSLEFVTPAHLTEQSALHQCSNPTAMIKMYMKERFQNSQCSVTVVEEAMKTLTPYPQIFSECVQFDGSITTMKKPSKFSDQYTEFLLNGNSSTTSSKKQLQNGHGDKASPNSVSSVPMMTVLEASTSVGQLLKQSYEQGIMLRKWHARLGNSDTESHLDETIEKLQTLERDYQVCTEFSDDDSSD</sequence>
<evidence type="ECO:0000256" key="4">
    <source>
        <dbReference type="ARBA" id="ARBA00017321"/>
    </source>
</evidence>
<evidence type="ECO:0000256" key="8">
    <source>
        <dbReference type="SAM" id="MobiDB-lite"/>
    </source>
</evidence>
<dbReference type="Gene3D" id="3.40.50.1440">
    <property type="entry name" value="Tubulin/FtsZ, GTPase domain"/>
    <property type="match status" value="1"/>
</dbReference>
<comment type="subcellular location">
    <subcellularLocation>
        <location evidence="2">Cytoplasm</location>
    </subcellularLocation>
    <subcellularLocation>
        <location evidence="1">Mitochondrion</location>
    </subcellularLocation>
</comment>
<evidence type="ECO:0000259" key="9">
    <source>
        <dbReference type="Pfam" id="PF10644"/>
    </source>
</evidence>
<feature type="compositionally biased region" description="Polar residues" evidence="8">
    <location>
        <begin position="502"/>
        <end position="511"/>
    </location>
</feature>
<dbReference type="InterPro" id="IPR019605">
    <property type="entry name" value="Misato_II_tubulin-like"/>
</dbReference>
<proteinExistence type="evidence at transcript level"/>
<dbReference type="PANTHER" id="PTHR13391:SF0">
    <property type="entry name" value="PROTEIN MISATO HOMOLOG 1"/>
    <property type="match status" value="1"/>
</dbReference>